<dbReference type="PANTHER" id="PTHR37625">
    <property type="entry name" value="OUTER MEMBRANE LIPOPROTEIN-RELATED"/>
    <property type="match status" value="1"/>
</dbReference>
<gene>
    <name evidence="1" type="ORF">SAMN06295900_103160</name>
</gene>
<dbReference type="STRING" id="28094.SAMN06295900_103160"/>
<dbReference type="NCBIfam" id="TIGR03352">
    <property type="entry name" value="VI_chp_3"/>
    <property type="match status" value="1"/>
</dbReference>
<protein>
    <submittedName>
        <fullName evidence="1">Type VI secretion system protein VasD</fullName>
    </submittedName>
</protein>
<dbReference type="Proteomes" id="UP000192911">
    <property type="component" value="Unassembled WGS sequence"/>
</dbReference>
<dbReference type="InterPro" id="IPR038706">
    <property type="entry name" value="Type_VI_SciN-like_sf"/>
</dbReference>
<dbReference type="PANTHER" id="PTHR37625:SF4">
    <property type="entry name" value="OUTER MEMBRANE LIPOPROTEIN"/>
    <property type="match status" value="1"/>
</dbReference>
<accession>A0A1X7DG59</accession>
<dbReference type="AlphaFoldDB" id="A0A1X7DG59"/>
<dbReference type="RefSeq" id="WP_176072604.1">
    <property type="nucleotide sequence ID" value="NZ_BSQD01000003.1"/>
</dbReference>
<sequence>MSAEITAVRKQRWIAASLLASALSGCGAWQSVKNGTVDATRAIFVAKVDQMNLVVASRAALNQNDRGQSLPVVMRIYQLKDAKGFEKAGYGPLLADDRDVLKTDLVGRMEITLDPGATIRLSETMPDSAQDVGIVAFFRDQTHAQWQLVIPKSQWKKTDPVTLVVSGNHVDMAPPSK</sequence>
<reference evidence="2" key="1">
    <citation type="submission" date="2017-04" db="EMBL/GenBank/DDBJ databases">
        <authorList>
            <person name="Varghese N."/>
            <person name="Submissions S."/>
        </authorList>
    </citation>
    <scope>NUCLEOTIDE SEQUENCE [LARGE SCALE GENOMIC DNA]</scope>
    <source>
        <strain evidence="2">Ballard 720</strain>
    </source>
</reference>
<evidence type="ECO:0000313" key="1">
    <source>
        <dbReference type="EMBL" id="SMF15113.1"/>
    </source>
</evidence>
<dbReference type="EMBL" id="FXAH01000003">
    <property type="protein sequence ID" value="SMF15113.1"/>
    <property type="molecule type" value="Genomic_DNA"/>
</dbReference>
<dbReference type="Pfam" id="PF12790">
    <property type="entry name" value="T6SS-SciN"/>
    <property type="match status" value="1"/>
</dbReference>
<keyword evidence="2" id="KW-1185">Reference proteome</keyword>
<dbReference type="InterPro" id="IPR017734">
    <property type="entry name" value="T6SS_SciN"/>
</dbReference>
<dbReference type="GeneID" id="95548627"/>
<dbReference type="Gene3D" id="2.60.40.4150">
    <property type="entry name" value="Type VI secretion system, lipoprotein SciN"/>
    <property type="match status" value="1"/>
</dbReference>
<organism evidence="1 2">
    <name type="scientific">Trinickia caryophylli</name>
    <name type="common">Paraburkholderia caryophylli</name>
    <dbReference type="NCBI Taxonomy" id="28094"/>
    <lineage>
        <taxon>Bacteria</taxon>
        <taxon>Pseudomonadati</taxon>
        <taxon>Pseudomonadota</taxon>
        <taxon>Betaproteobacteria</taxon>
        <taxon>Burkholderiales</taxon>
        <taxon>Burkholderiaceae</taxon>
        <taxon>Trinickia</taxon>
    </lineage>
</organism>
<evidence type="ECO:0000313" key="2">
    <source>
        <dbReference type="Proteomes" id="UP000192911"/>
    </source>
</evidence>
<name>A0A1X7DG59_TRICW</name>
<proteinExistence type="predicted"/>